<protein>
    <submittedName>
        <fullName evidence="1">Uncharacterized protein</fullName>
    </submittedName>
</protein>
<keyword evidence="2" id="KW-1185">Reference proteome</keyword>
<comment type="caution">
    <text evidence="1">The sequence shown here is derived from an EMBL/GenBank/DDBJ whole genome shotgun (WGS) entry which is preliminary data.</text>
</comment>
<dbReference type="EMBL" id="BNJG01000003">
    <property type="protein sequence ID" value="GHO59225.1"/>
    <property type="molecule type" value="Genomic_DNA"/>
</dbReference>
<evidence type="ECO:0000313" key="1">
    <source>
        <dbReference type="EMBL" id="GHO59225.1"/>
    </source>
</evidence>
<sequence>MLHSICLDYKDISELVISVLAFSNKLSPISKQTLKQYLHLHYIENQLHTLILHKHTASKEK</sequence>
<reference evidence="1 2" key="1">
    <citation type="journal article" date="2021" name="Int. J. Syst. Evol. Microbiol.">
        <title>Reticulibacter mediterranei gen. nov., sp. nov., within the new family Reticulibacteraceae fam. nov., and Ktedonospora formicarum gen. nov., sp. nov., Ktedonobacter robiniae sp. nov., Dictyobacter formicarum sp. nov. and Dictyobacter arantiisoli sp. nov., belonging to the class Ktedonobacteria.</title>
        <authorList>
            <person name="Yabe S."/>
            <person name="Zheng Y."/>
            <person name="Wang C.M."/>
            <person name="Sakai Y."/>
            <person name="Abe K."/>
            <person name="Yokota A."/>
            <person name="Donadio S."/>
            <person name="Cavaletti L."/>
            <person name="Monciardini P."/>
        </authorList>
    </citation>
    <scope>NUCLEOTIDE SEQUENCE [LARGE SCALE GENOMIC DNA]</scope>
    <source>
        <strain evidence="1 2">SOSP1-30</strain>
    </source>
</reference>
<gene>
    <name evidence="1" type="ORF">KSB_77000</name>
</gene>
<name>A0ABQ3V3K8_9CHLR</name>
<accession>A0ABQ3V3K8</accession>
<dbReference type="Proteomes" id="UP000654345">
    <property type="component" value="Unassembled WGS sequence"/>
</dbReference>
<evidence type="ECO:0000313" key="2">
    <source>
        <dbReference type="Proteomes" id="UP000654345"/>
    </source>
</evidence>
<organism evidence="1 2">
    <name type="scientific">Ktedonobacter robiniae</name>
    <dbReference type="NCBI Taxonomy" id="2778365"/>
    <lineage>
        <taxon>Bacteria</taxon>
        <taxon>Bacillati</taxon>
        <taxon>Chloroflexota</taxon>
        <taxon>Ktedonobacteria</taxon>
        <taxon>Ktedonobacterales</taxon>
        <taxon>Ktedonobacteraceae</taxon>
        <taxon>Ktedonobacter</taxon>
    </lineage>
</organism>
<proteinExistence type="predicted"/>